<feature type="transmembrane region" description="Helical" evidence="10">
    <location>
        <begin position="356"/>
        <end position="373"/>
    </location>
</feature>
<dbReference type="Proteomes" id="UP000054422">
    <property type="component" value="Unassembled WGS sequence"/>
</dbReference>
<feature type="transmembrane region" description="Helical" evidence="10">
    <location>
        <begin position="398"/>
        <end position="423"/>
    </location>
</feature>
<keyword evidence="6 9" id="KW-0016">Alginate biosynthesis</keyword>
<dbReference type="InterPro" id="IPR024194">
    <property type="entry name" value="Ac/AlaTfrase_AlgI/DltB"/>
</dbReference>
<feature type="transmembrane region" description="Helical" evidence="10">
    <location>
        <begin position="444"/>
        <end position="465"/>
    </location>
</feature>
<dbReference type="PANTHER" id="PTHR13285">
    <property type="entry name" value="ACYLTRANSFERASE"/>
    <property type="match status" value="1"/>
</dbReference>
<dbReference type="GO" id="GO:0005886">
    <property type="term" value="C:plasma membrane"/>
    <property type="evidence" value="ECO:0007669"/>
    <property type="project" value="UniProtKB-SubCell"/>
</dbReference>
<keyword evidence="7 10" id="KW-1133">Transmembrane helix</keyword>
<evidence type="ECO:0000256" key="3">
    <source>
        <dbReference type="ARBA" id="ARBA00010323"/>
    </source>
</evidence>
<comment type="similarity">
    <text evidence="3 9">Belongs to the membrane-bound acyltransferase family.</text>
</comment>
<dbReference type="PIRSF" id="PIRSF016636">
    <property type="entry name" value="AlgI_DltB"/>
    <property type="match status" value="1"/>
</dbReference>
<keyword evidence="8 9" id="KW-0472">Membrane</keyword>
<gene>
    <name evidence="11" type="ORF">EP47_08595</name>
</gene>
<feature type="transmembrane region" description="Helical" evidence="10">
    <location>
        <begin position="305"/>
        <end position="322"/>
    </location>
</feature>
<dbReference type="EMBL" id="JNCF01000007">
    <property type="protein sequence ID" value="KGP63950.1"/>
    <property type="molecule type" value="Genomic_DNA"/>
</dbReference>
<feature type="transmembrane region" description="Helical" evidence="10">
    <location>
        <begin position="49"/>
        <end position="67"/>
    </location>
</feature>
<reference evidence="11 12" key="1">
    <citation type="submission" date="2014-05" db="EMBL/GenBank/DDBJ databases">
        <authorList>
            <person name="Rizzardi K."/>
            <person name="Winiecka-Krusnell J."/>
            <person name="Ramliden M."/>
            <person name="Alm E."/>
            <person name="Andersson S."/>
            <person name="Byfors S."/>
        </authorList>
    </citation>
    <scope>NUCLEOTIDE SEQUENCE [LARGE SCALE GENOMIC DNA]</scope>
    <source>
        <strain evidence="11 12">LEGN</strain>
    </source>
</reference>
<dbReference type="GO" id="GO:0042121">
    <property type="term" value="P:alginic acid biosynthetic process"/>
    <property type="evidence" value="ECO:0007669"/>
    <property type="project" value="UniProtKB-UniRule"/>
</dbReference>
<comment type="caution">
    <text evidence="11">The sequence shown here is derived from an EMBL/GenBank/DDBJ whole genome shotgun (WGS) entry which is preliminary data.</text>
</comment>
<protein>
    <recommendedName>
        <fullName evidence="9">Probable alginate O-acetylase</fullName>
        <ecNumber evidence="9">2.3.1.-</ecNumber>
    </recommendedName>
</protein>
<dbReference type="Pfam" id="PF03062">
    <property type="entry name" value="MBOAT"/>
    <property type="match status" value="1"/>
</dbReference>
<dbReference type="AlphaFoldDB" id="A0A0A2SS80"/>
<evidence type="ECO:0000256" key="8">
    <source>
        <dbReference type="ARBA" id="ARBA00023136"/>
    </source>
</evidence>
<evidence type="ECO:0000256" key="10">
    <source>
        <dbReference type="SAM" id="Phobius"/>
    </source>
</evidence>
<feature type="transmembrane region" description="Helical" evidence="10">
    <location>
        <begin position="152"/>
        <end position="171"/>
    </location>
</feature>
<dbReference type="STRING" id="1498499.EP47_08595"/>
<evidence type="ECO:0000256" key="1">
    <source>
        <dbReference type="ARBA" id="ARBA00004651"/>
    </source>
</evidence>
<evidence type="ECO:0000313" key="11">
    <source>
        <dbReference type="EMBL" id="KGP63950.1"/>
    </source>
</evidence>
<evidence type="ECO:0000256" key="6">
    <source>
        <dbReference type="ARBA" id="ARBA00022841"/>
    </source>
</evidence>
<accession>A0A0A2SS80</accession>
<feature type="transmembrane region" description="Helical" evidence="10">
    <location>
        <begin position="223"/>
        <end position="241"/>
    </location>
</feature>
<evidence type="ECO:0000256" key="7">
    <source>
        <dbReference type="ARBA" id="ARBA00022989"/>
    </source>
</evidence>
<evidence type="ECO:0000256" key="9">
    <source>
        <dbReference type="PIRNR" id="PIRNR016636"/>
    </source>
</evidence>
<proteinExistence type="inferred from homology"/>
<dbReference type="InterPro" id="IPR004299">
    <property type="entry name" value="MBOAT_fam"/>
</dbReference>
<dbReference type="InterPro" id="IPR051085">
    <property type="entry name" value="MB_O-acyltransferase"/>
</dbReference>
<dbReference type="EC" id="2.3.1.-" evidence="9"/>
<keyword evidence="5 9" id="KW-0812">Transmembrane</keyword>
<comment type="subcellular location">
    <subcellularLocation>
        <location evidence="9">Cell inner membrane</location>
    </subcellularLocation>
    <subcellularLocation>
        <location evidence="1">Cell membrane</location>
        <topology evidence="1">Multi-pass membrane protein</topology>
    </subcellularLocation>
</comment>
<evidence type="ECO:0000313" key="12">
    <source>
        <dbReference type="Proteomes" id="UP000054422"/>
    </source>
</evidence>
<keyword evidence="4 9" id="KW-1003">Cell membrane</keyword>
<keyword evidence="9" id="KW-0012">Acyltransferase</keyword>
<organism evidence="11 12">
    <name type="scientific">Legionella norrlandica</name>
    <dbReference type="NCBI Taxonomy" id="1498499"/>
    <lineage>
        <taxon>Bacteria</taxon>
        <taxon>Pseudomonadati</taxon>
        <taxon>Pseudomonadota</taxon>
        <taxon>Gammaproteobacteria</taxon>
        <taxon>Legionellales</taxon>
        <taxon>Legionellaceae</taxon>
        <taxon>Legionella</taxon>
    </lineage>
</organism>
<dbReference type="GO" id="GO:0016746">
    <property type="term" value="F:acyltransferase activity"/>
    <property type="evidence" value="ECO:0007669"/>
    <property type="project" value="UniProtKB-KW"/>
</dbReference>
<dbReference type="PIRSF" id="PIRSF500217">
    <property type="entry name" value="AlgI"/>
    <property type="match status" value="1"/>
</dbReference>
<evidence type="ECO:0000256" key="2">
    <source>
        <dbReference type="ARBA" id="ARBA00005182"/>
    </source>
</evidence>
<keyword evidence="9 11" id="KW-0808">Transferase</keyword>
<evidence type="ECO:0000256" key="5">
    <source>
        <dbReference type="ARBA" id="ARBA00022692"/>
    </source>
</evidence>
<dbReference type="PANTHER" id="PTHR13285:SF18">
    <property type="entry name" value="PROTEIN-CYSTEINE N-PALMITOYLTRANSFERASE RASP"/>
    <property type="match status" value="1"/>
</dbReference>
<feature type="transmembrane region" description="Helical" evidence="10">
    <location>
        <begin position="118"/>
        <end position="140"/>
    </location>
</feature>
<comment type="pathway">
    <text evidence="2 9">Glycan biosynthesis; alginate biosynthesis.</text>
</comment>
<dbReference type="OrthoDB" id="139172at2"/>
<evidence type="ECO:0000256" key="4">
    <source>
        <dbReference type="ARBA" id="ARBA00022475"/>
    </source>
</evidence>
<keyword evidence="9" id="KW-0997">Cell inner membrane</keyword>
<name>A0A0A2SS80_9GAMM</name>
<keyword evidence="12" id="KW-1185">Reference proteome</keyword>
<dbReference type="InterPro" id="IPR028362">
    <property type="entry name" value="AlgI"/>
</dbReference>
<sequence length="473" mass="55229">MVFSSLIFLFLFLPCLNLTYLACLKHIKWQNFVLMLFSLSFYYWGEKDHMFIMLACIFINYLCGLFIENSKNPKQRKIYLMTSVTASLAMLIYFKYFNFFLDSLNSVFDLNIMGISKIVLPLGISFYTFHALSYVIDVYWKKVPAEHNFVTFVCYVSFFPQLVAGPIVRYADIRHSFYHRYITRAGLRNGILRFCFGLAKKVLIANEVAKLADYVFYLPTNELTFVVAWLGAIAYALQIYFDFSGYSDMAIGLGLMFGFKYKENFNFPYNALSIQEFWRKWHISLSSWFRDYLYIPLGGSYKSKFQTQINLIIVFGLCGLWHGANYTFIIWGLFHGFFLILERTSFGYFLKQLPKVIRHGYVLLVVIIGWVFFREENLQSAFEFIKTMFAPTEFNLDIIAGCLNIILVFALVVGIILSLGLNNRIKDSLTLKRNKNWIMTYKQSSNALGILVLLISILLLSTNSYNPFLYFRF</sequence>
<dbReference type="UniPathway" id="UPA00286"/>
<feature type="transmembrane region" description="Helical" evidence="10">
    <location>
        <begin position="79"/>
        <end position="98"/>
    </location>
</feature>